<protein>
    <submittedName>
        <fullName evidence="4">Acyl-CoA thioesterase, putative</fullName>
    </submittedName>
</protein>
<dbReference type="STRING" id="3988.B9RW89"/>
<dbReference type="PANTHER" id="PTHR21660">
    <property type="entry name" value="THIOESTERASE SUPERFAMILY MEMBER-RELATED"/>
    <property type="match status" value="1"/>
</dbReference>
<dbReference type="InParanoid" id="B9RW89"/>
<accession>B9RW89</accession>
<dbReference type="Pfam" id="PF03061">
    <property type="entry name" value="4HBT"/>
    <property type="match status" value="1"/>
</dbReference>
<evidence type="ECO:0000256" key="2">
    <source>
        <dbReference type="ARBA" id="ARBA00022801"/>
    </source>
</evidence>
<name>B9RW89_RICCO</name>
<dbReference type="InterPro" id="IPR039298">
    <property type="entry name" value="ACOT13"/>
</dbReference>
<dbReference type="EMBL" id="EQ973822">
    <property type="protein sequence ID" value="EEF44526.1"/>
    <property type="molecule type" value="Genomic_DNA"/>
</dbReference>
<dbReference type="Gene3D" id="3.10.129.10">
    <property type="entry name" value="Hotdog Thioesterase"/>
    <property type="match status" value="1"/>
</dbReference>
<dbReference type="eggNOG" id="KOG3328">
    <property type="taxonomic scope" value="Eukaryota"/>
</dbReference>
<dbReference type="SUPFAM" id="SSF54637">
    <property type="entry name" value="Thioesterase/thiol ester dehydrase-isomerase"/>
    <property type="match status" value="1"/>
</dbReference>
<evidence type="ECO:0000259" key="3">
    <source>
        <dbReference type="Pfam" id="PF03061"/>
    </source>
</evidence>
<comment type="similarity">
    <text evidence="1">Belongs to the thioesterase PaaI family.</text>
</comment>
<dbReference type="NCBIfam" id="TIGR00369">
    <property type="entry name" value="unchar_dom_1"/>
    <property type="match status" value="1"/>
</dbReference>
<keyword evidence="5" id="KW-1185">Reference proteome</keyword>
<gene>
    <name evidence="4" type="ORF">RCOM_1176760</name>
</gene>
<dbReference type="GO" id="GO:0047617">
    <property type="term" value="F:fatty acyl-CoA hydrolase activity"/>
    <property type="evidence" value="ECO:0000318"/>
    <property type="project" value="GO_Central"/>
</dbReference>
<evidence type="ECO:0000313" key="5">
    <source>
        <dbReference type="Proteomes" id="UP000008311"/>
    </source>
</evidence>
<dbReference type="InterPro" id="IPR029069">
    <property type="entry name" value="HotDog_dom_sf"/>
</dbReference>
<dbReference type="InterPro" id="IPR006683">
    <property type="entry name" value="Thioestr_dom"/>
</dbReference>
<dbReference type="PANTHER" id="PTHR21660:SF47">
    <property type="entry name" value="F19P19.27 PROTEIN"/>
    <property type="match status" value="1"/>
</dbReference>
<dbReference type="FunCoup" id="B9RW89">
    <property type="interactions" value="1140"/>
</dbReference>
<dbReference type="AlphaFoldDB" id="B9RW89"/>
<proteinExistence type="inferred from homology"/>
<feature type="domain" description="Thioesterase" evidence="3">
    <location>
        <begin position="99"/>
        <end position="173"/>
    </location>
</feature>
<sequence>MVAASATSSINPFITQWIWNSPKEGNTAAAAEEEEMELEKVKRYLEKGGEDDKNGSTIEGMPLRFFERFIMQGIHVDLIEYGRLVCSMKVPPRLLNSGNFLHGGATATLVDLVGSAVIYTVGAPFTGVSVEINVSYLDAAYPDEEIEIEGKVLRVGKAVGVVSVELRKKKTGKIIAQGRHTKYLAFTSKM</sequence>
<dbReference type="FunFam" id="3.10.129.10:FF:000059">
    <property type="entry name" value="Acyl-coenzyme A thioesterase 13"/>
    <property type="match status" value="1"/>
</dbReference>
<dbReference type="CDD" id="cd03443">
    <property type="entry name" value="PaaI_thioesterase"/>
    <property type="match status" value="1"/>
</dbReference>
<dbReference type="InterPro" id="IPR003736">
    <property type="entry name" value="PAAI_dom"/>
</dbReference>
<organism evidence="4 5">
    <name type="scientific">Ricinus communis</name>
    <name type="common">Castor bean</name>
    <dbReference type="NCBI Taxonomy" id="3988"/>
    <lineage>
        <taxon>Eukaryota</taxon>
        <taxon>Viridiplantae</taxon>
        <taxon>Streptophyta</taxon>
        <taxon>Embryophyta</taxon>
        <taxon>Tracheophyta</taxon>
        <taxon>Spermatophyta</taxon>
        <taxon>Magnoliopsida</taxon>
        <taxon>eudicotyledons</taxon>
        <taxon>Gunneridae</taxon>
        <taxon>Pentapetalae</taxon>
        <taxon>rosids</taxon>
        <taxon>fabids</taxon>
        <taxon>Malpighiales</taxon>
        <taxon>Euphorbiaceae</taxon>
        <taxon>Acalyphoideae</taxon>
        <taxon>Acalypheae</taxon>
        <taxon>Ricinus</taxon>
    </lineage>
</organism>
<evidence type="ECO:0000313" key="4">
    <source>
        <dbReference type="EMBL" id="EEF44526.1"/>
    </source>
</evidence>
<dbReference type="Proteomes" id="UP000008311">
    <property type="component" value="Unassembled WGS sequence"/>
</dbReference>
<keyword evidence="2" id="KW-0378">Hydrolase</keyword>
<evidence type="ECO:0000256" key="1">
    <source>
        <dbReference type="ARBA" id="ARBA00008324"/>
    </source>
</evidence>
<reference evidence="5" key="1">
    <citation type="journal article" date="2010" name="Nat. Biotechnol.">
        <title>Draft genome sequence of the oilseed species Ricinus communis.</title>
        <authorList>
            <person name="Chan A.P."/>
            <person name="Crabtree J."/>
            <person name="Zhao Q."/>
            <person name="Lorenzi H."/>
            <person name="Orvis J."/>
            <person name="Puiu D."/>
            <person name="Melake-Berhan A."/>
            <person name="Jones K.M."/>
            <person name="Redman J."/>
            <person name="Chen G."/>
            <person name="Cahoon E.B."/>
            <person name="Gedil M."/>
            <person name="Stanke M."/>
            <person name="Haas B.J."/>
            <person name="Wortman J.R."/>
            <person name="Fraser-Liggett C.M."/>
            <person name="Ravel J."/>
            <person name="Rabinowicz P.D."/>
        </authorList>
    </citation>
    <scope>NUCLEOTIDE SEQUENCE [LARGE SCALE GENOMIC DNA]</scope>
    <source>
        <strain evidence="5">cv. Hale</strain>
    </source>
</reference>